<comment type="similarity">
    <text evidence="1">Belongs to the paxM FAD-dependent monooxygenase family.</text>
</comment>
<evidence type="ECO:0000259" key="5">
    <source>
        <dbReference type="Pfam" id="PF01494"/>
    </source>
</evidence>
<evidence type="ECO:0000256" key="4">
    <source>
        <dbReference type="ARBA" id="ARBA00023002"/>
    </source>
</evidence>
<dbReference type="GO" id="GO:0016491">
    <property type="term" value="F:oxidoreductase activity"/>
    <property type="evidence" value="ECO:0007669"/>
    <property type="project" value="UniProtKB-KW"/>
</dbReference>
<dbReference type="InterPro" id="IPR051104">
    <property type="entry name" value="FAD_monoxygenase"/>
</dbReference>
<dbReference type="SUPFAM" id="SSF54373">
    <property type="entry name" value="FAD-linked reductases, C-terminal domain"/>
    <property type="match status" value="1"/>
</dbReference>
<evidence type="ECO:0000256" key="3">
    <source>
        <dbReference type="ARBA" id="ARBA00022827"/>
    </source>
</evidence>
<comment type="caution">
    <text evidence="6">The sequence shown here is derived from an EMBL/GenBank/DDBJ whole genome shotgun (WGS) entry which is preliminary data.</text>
</comment>
<keyword evidence="3" id="KW-0274">FAD</keyword>
<evidence type="ECO:0000313" key="6">
    <source>
        <dbReference type="EMBL" id="RKU46337.1"/>
    </source>
</evidence>
<organism evidence="6 7">
    <name type="scientific">Coniochaeta pulveracea</name>
    <dbReference type="NCBI Taxonomy" id="177199"/>
    <lineage>
        <taxon>Eukaryota</taxon>
        <taxon>Fungi</taxon>
        <taxon>Dikarya</taxon>
        <taxon>Ascomycota</taxon>
        <taxon>Pezizomycotina</taxon>
        <taxon>Sordariomycetes</taxon>
        <taxon>Sordariomycetidae</taxon>
        <taxon>Coniochaetales</taxon>
        <taxon>Coniochaetaceae</taxon>
        <taxon>Coniochaeta</taxon>
    </lineage>
</organism>
<evidence type="ECO:0000256" key="1">
    <source>
        <dbReference type="ARBA" id="ARBA00007992"/>
    </source>
</evidence>
<dbReference type="STRING" id="177199.A0A420YEX2"/>
<dbReference type="InterPro" id="IPR036188">
    <property type="entry name" value="FAD/NAD-bd_sf"/>
</dbReference>
<dbReference type="Proteomes" id="UP000275385">
    <property type="component" value="Unassembled WGS sequence"/>
</dbReference>
<dbReference type="Pfam" id="PF01494">
    <property type="entry name" value="FAD_binding_3"/>
    <property type="match status" value="1"/>
</dbReference>
<accession>A0A420YEX2</accession>
<keyword evidence="2" id="KW-0285">Flavoprotein</keyword>
<proteinExistence type="inferred from homology"/>
<keyword evidence="7" id="KW-1185">Reference proteome</keyword>
<dbReference type="PRINTS" id="PR00420">
    <property type="entry name" value="RNGMNOXGNASE"/>
</dbReference>
<dbReference type="GO" id="GO:0071949">
    <property type="term" value="F:FAD binding"/>
    <property type="evidence" value="ECO:0007669"/>
    <property type="project" value="InterPro"/>
</dbReference>
<evidence type="ECO:0000256" key="2">
    <source>
        <dbReference type="ARBA" id="ARBA00022630"/>
    </source>
</evidence>
<evidence type="ECO:0000313" key="7">
    <source>
        <dbReference type="Proteomes" id="UP000275385"/>
    </source>
</evidence>
<dbReference type="Gene3D" id="3.50.50.60">
    <property type="entry name" value="FAD/NAD(P)-binding domain"/>
    <property type="match status" value="1"/>
</dbReference>
<dbReference type="FunFam" id="3.50.50.60:FF:000153">
    <property type="entry name" value="Salicylate hydroxylase, putative"/>
    <property type="match status" value="1"/>
</dbReference>
<gene>
    <name evidence="6" type="ORF">DL546_008540</name>
</gene>
<dbReference type="SUPFAM" id="SSF51905">
    <property type="entry name" value="FAD/NAD(P)-binding domain"/>
    <property type="match status" value="1"/>
</dbReference>
<reference evidence="6 7" key="1">
    <citation type="submission" date="2018-08" db="EMBL/GenBank/DDBJ databases">
        <title>Draft genome of the lignicolous fungus Coniochaeta pulveracea.</title>
        <authorList>
            <person name="Borstlap C.J."/>
            <person name="De Witt R.N."/>
            <person name="Botha A."/>
            <person name="Volschenk H."/>
        </authorList>
    </citation>
    <scope>NUCLEOTIDE SEQUENCE [LARGE SCALE GENOMIC DNA]</scope>
    <source>
        <strain evidence="6 7">CAB683</strain>
    </source>
</reference>
<sequence>MNMSNVDTWRIAIVGGGITGLTLALGLIRRGVSVCIYEQAQNFREIGAGIGFTPNAERAMELIDERIKVGFKRIATRNASDWFQYVDGYHEKGADPRTSEEKLLFRIYLGERGFEGCARSEFLDELVKLMDPGVVEFRKRLRSIHEMEGDGLRLEFEDGTMAEADAVIGCDGIRSRVRQLVVGEDNPASYPHYTHKYALRGLIPMTEAVAALGEAKCATRFMHLGYNAHLLTFPVALGSLMNVVAFVSDPQEWPHEQMTSVASKQEAVEAFKDFGPTVRAVVGLLPDELSRWAVFDTYDNPVPSYAHGSIALAGDAAHASAPHHGAGAGFGIEDALVLSTLLGTELLSTLSNDDQEVVKLSKRDRLRAAFEVYDTVRRDRAQWLVESSRIIGEVYEWQHPETGDDSEKCHHEAYWRSHRIWDYDVDDMVKKAEQMLLQRLRG</sequence>
<dbReference type="OrthoDB" id="417877at2759"/>
<dbReference type="EMBL" id="QVQW01000015">
    <property type="protein sequence ID" value="RKU46337.1"/>
    <property type="molecule type" value="Genomic_DNA"/>
</dbReference>
<dbReference type="GO" id="GO:0044550">
    <property type="term" value="P:secondary metabolite biosynthetic process"/>
    <property type="evidence" value="ECO:0007669"/>
    <property type="project" value="UniProtKB-ARBA"/>
</dbReference>
<dbReference type="AlphaFoldDB" id="A0A420YEX2"/>
<dbReference type="InterPro" id="IPR002938">
    <property type="entry name" value="FAD-bd"/>
</dbReference>
<dbReference type="PANTHER" id="PTHR46720">
    <property type="entry name" value="HYDROXYLASE, PUTATIVE (AFU_ORTHOLOGUE AFUA_3G01460)-RELATED"/>
    <property type="match status" value="1"/>
</dbReference>
<keyword evidence="4" id="KW-0560">Oxidoreductase</keyword>
<dbReference type="PANTHER" id="PTHR46720:SF3">
    <property type="entry name" value="FAD-BINDING DOMAIN-CONTAINING PROTEIN-RELATED"/>
    <property type="match status" value="1"/>
</dbReference>
<name>A0A420YEX2_9PEZI</name>
<feature type="domain" description="FAD-binding" evidence="5">
    <location>
        <begin position="11"/>
        <end position="346"/>
    </location>
</feature>
<protein>
    <recommendedName>
        <fullName evidence="5">FAD-binding domain-containing protein</fullName>
    </recommendedName>
</protein>